<dbReference type="NCBIfam" id="TIGR00871">
    <property type="entry name" value="zwf"/>
    <property type="match status" value="1"/>
</dbReference>
<dbReference type="SUPFAM" id="SSF51735">
    <property type="entry name" value="NAD(P)-binding Rossmann-fold domains"/>
    <property type="match status" value="1"/>
</dbReference>
<feature type="binding site" evidence="7">
    <location>
        <position position="47"/>
    </location>
    <ligand>
        <name>NADP(+)</name>
        <dbReference type="ChEBI" id="CHEBI:58349"/>
    </ligand>
</feature>
<evidence type="ECO:0000256" key="7">
    <source>
        <dbReference type="HAMAP-Rule" id="MF_00966"/>
    </source>
</evidence>
<comment type="catalytic activity">
    <reaction evidence="7">
        <text>D-glucose 6-phosphate + NADP(+) = 6-phospho-D-glucono-1,5-lactone + NADPH + H(+)</text>
        <dbReference type="Rhea" id="RHEA:15841"/>
        <dbReference type="ChEBI" id="CHEBI:15378"/>
        <dbReference type="ChEBI" id="CHEBI:57783"/>
        <dbReference type="ChEBI" id="CHEBI:57955"/>
        <dbReference type="ChEBI" id="CHEBI:58349"/>
        <dbReference type="ChEBI" id="CHEBI:61548"/>
        <dbReference type="EC" id="1.1.1.49"/>
    </reaction>
</comment>
<dbReference type="PIRSF" id="PIRSF000110">
    <property type="entry name" value="G6PD"/>
    <property type="match status" value="1"/>
</dbReference>
<evidence type="ECO:0000313" key="10">
    <source>
        <dbReference type="EMBL" id="HIZ70659.1"/>
    </source>
</evidence>
<keyword evidence="4 7" id="KW-0521">NADP</keyword>
<dbReference type="Gene3D" id="3.30.360.10">
    <property type="entry name" value="Dihydrodipicolinate Reductase, domain 2"/>
    <property type="match status" value="1"/>
</dbReference>
<evidence type="ECO:0000256" key="3">
    <source>
        <dbReference type="ARBA" id="ARBA00022526"/>
    </source>
</evidence>
<feature type="domain" description="Glucose-6-phosphate dehydrogenase NAD-binding" evidence="8">
    <location>
        <begin position="10"/>
        <end position="187"/>
    </location>
</feature>
<dbReference type="Gene3D" id="3.40.50.720">
    <property type="entry name" value="NAD(P)-binding Rossmann-like Domain"/>
    <property type="match status" value="1"/>
</dbReference>
<accession>A0A9D2JYI6</accession>
<evidence type="ECO:0000259" key="8">
    <source>
        <dbReference type="Pfam" id="PF00479"/>
    </source>
</evidence>
<evidence type="ECO:0000259" key="9">
    <source>
        <dbReference type="Pfam" id="PF02781"/>
    </source>
</evidence>
<feature type="binding site" evidence="7">
    <location>
        <position position="236"/>
    </location>
    <ligand>
        <name>substrate</name>
    </ligand>
</feature>
<evidence type="ECO:0000313" key="11">
    <source>
        <dbReference type="Proteomes" id="UP000824106"/>
    </source>
</evidence>
<protein>
    <recommendedName>
        <fullName evidence="7">Glucose-6-phosphate 1-dehydrogenase</fullName>
        <shortName evidence="7">G6PD</shortName>
        <ecNumber evidence="7">1.1.1.49</ecNumber>
    </recommendedName>
</protein>
<evidence type="ECO:0000256" key="2">
    <source>
        <dbReference type="ARBA" id="ARBA00009975"/>
    </source>
</evidence>
<feature type="binding site" evidence="7">
    <location>
        <position position="179"/>
    </location>
    <ligand>
        <name>substrate</name>
    </ligand>
</feature>
<feature type="binding site" evidence="7">
    <location>
        <position position="345"/>
    </location>
    <ligand>
        <name>substrate</name>
    </ligand>
</feature>
<evidence type="ECO:0000256" key="1">
    <source>
        <dbReference type="ARBA" id="ARBA00004937"/>
    </source>
</evidence>
<dbReference type="InterPro" id="IPR019796">
    <property type="entry name" value="G6P_DH_AS"/>
</dbReference>
<feature type="binding site" evidence="7">
    <location>
        <position position="217"/>
    </location>
    <ligand>
        <name>substrate</name>
    </ligand>
</feature>
<dbReference type="GO" id="GO:0006006">
    <property type="term" value="P:glucose metabolic process"/>
    <property type="evidence" value="ECO:0007669"/>
    <property type="project" value="UniProtKB-KW"/>
</dbReference>
<keyword evidence="6 7" id="KW-0119">Carbohydrate metabolism</keyword>
<proteinExistence type="inferred from homology"/>
<dbReference type="PRINTS" id="PR00079">
    <property type="entry name" value="G6PDHDRGNASE"/>
</dbReference>
<dbReference type="AlphaFoldDB" id="A0A9D2JYI6"/>
<dbReference type="GO" id="GO:0050661">
    <property type="term" value="F:NADP binding"/>
    <property type="evidence" value="ECO:0007669"/>
    <property type="project" value="UniProtKB-UniRule"/>
</dbReference>
<dbReference type="PANTHER" id="PTHR23429">
    <property type="entry name" value="GLUCOSE-6-PHOSPHATE 1-DEHYDROGENASE G6PD"/>
    <property type="match status" value="1"/>
</dbReference>
<dbReference type="SUPFAM" id="SSF55347">
    <property type="entry name" value="Glyceraldehyde-3-phosphate dehydrogenase-like, C-terminal domain"/>
    <property type="match status" value="1"/>
</dbReference>
<dbReference type="GO" id="GO:0004345">
    <property type="term" value="F:glucose-6-phosphate dehydrogenase activity"/>
    <property type="evidence" value="ECO:0007669"/>
    <property type="project" value="UniProtKB-UniRule"/>
</dbReference>
<dbReference type="PROSITE" id="PS00069">
    <property type="entry name" value="G6P_DEHYDROGENASE"/>
    <property type="match status" value="1"/>
</dbReference>
<comment type="caution">
    <text evidence="10">The sequence shown here is derived from an EMBL/GenBank/DDBJ whole genome shotgun (WGS) entry which is preliminary data.</text>
</comment>
<reference evidence="10" key="1">
    <citation type="journal article" date="2021" name="PeerJ">
        <title>Extensive microbial diversity within the chicken gut microbiome revealed by metagenomics and culture.</title>
        <authorList>
            <person name="Gilroy R."/>
            <person name="Ravi A."/>
            <person name="Getino M."/>
            <person name="Pursley I."/>
            <person name="Horton D.L."/>
            <person name="Alikhan N.F."/>
            <person name="Baker D."/>
            <person name="Gharbi K."/>
            <person name="Hall N."/>
            <person name="Watson M."/>
            <person name="Adriaenssens E.M."/>
            <person name="Foster-Nyarko E."/>
            <person name="Jarju S."/>
            <person name="Secka A."/>
            <person name="Antonio M."/>
            <person name="Oren A."/>
            <person name="Chaudhuri R.R."/>
            <person name="La Ragione R."/>
            <person name="Hildebrand F."/>
            <person name="Pallen M.J."/>
        </authorList>
    </citation>
    <scope>NUCLEOTIDE SEQUENCE</scope>
    <source>
        <strain evidence="10">CHK169-4300</strain>
    </source>
</reference>
<dbReference type="PANTHER" id="PTHR23429:SF0">
    <property type="entry name" value="GLUCOSE-6-PHOSPHATE 1-DEHYDROGENASE"/>
    <property type="match status" value="1"/>
</dbReference>
<dbReference type="InterPro" id="IPR022675">
    <property type="entry name" value="G6P_DH_C"/>
</dbReference>
<dbReference type="EMBL" id="DXAZ01000037">
    <property type="protein sequence ID" value="HIZ70659.1"/>
    <property type="molecule type" value="Genomic_DNA"/>
</dbReference>
<evidence type="ECO:0000256" key="6">
    <source>
        <dbReference type="ARBA" id="ARBA00023277"/>
    </source>
</evidence>
<feature type="active site" description="Proton acceptor" evidence="7">
    <location>
        <position position="241"/>
    </location>
</feature>
<feature type="binding site" evidence="7">
    <location>
        <position position="149"/>
    </location>
    <ligand>
        <name>NADP(+)</name>
        <dbReference type="ChEBI" id="CHEBI:58349"/>
    </ligand>
</feature>
<feature type="binding site" evidence="7">
    <location>
        <position position="340"/>
    </location>
    <ligand>
        <name>substrate</name>
    </ligand>
</feature>
<dbReference type="InterPro" id="IPR036291">
    <property type="entry name" value="NAD(P)-bd_dom_sf"/>
</dbReference>
<dbReference type="GO" id="GO:0009051">
    <property type="term" value="P:pentose-phosphate shunt, oxidative branch"/>
    <property type="evidence" value="ECO:0007669"/>
    <property type="project" value="TreeGrafter"/>
</dbReference>
<keyword evidence="5 7" id="KW-0560">Oxidoreductase</keyword>
<feature type="binding site" evidence="7">
    <location>
        <position position="183"/>
    </location>
    <ligand>
        <name>substrate</name>
    </ligand>
</feature>
<gene>
    <name evidence="7" type="primary">zwf</name>
    <name evidence="10" type="ORF">H9808_02695</name>
</gene>
<keyword evidence="3 7" id="KW-0313">Glucose metabolism</keyword>
<sequence length="482" mass="55692">MSQNKKALFIIFGGTGDLAYRKLYPALYKLYKKNYLNENFAVIGTARREWSDSYYQEVVYDSIQDIKESDQEAKEFASHFRYQSHNVNDTENYISLLKLADQLDEKYDIEGNRIFYLSVSPSLFGTVSSHLRAENLITENGFNRLIIEKPFGTDFVNSNALNNDILESFTEEQIYRIDHYLGKEMIQMLLALRFGNPLFKQIWNKHFISNIQVTLAEDMGVEERGAYYEQSGALRDMVQNHVLQIVSLLYMNEPSSNDSKAILKAKVDALKNLKAVNQENINQNFVRGQYTTSKDNPDILDYVSEHEVDPESNVETFIAGKIESTHENWEGVPIYIRTGKRMKAKNTQINIVFKKDTMNFFSTEEVKENILSIHIGPNEGLSLQLNNKQIGHAFELEPIDLIFNPSADAPDDYERLILSALMGDKTNFVHWDELAESWKYIDSIREAWSKAESPLYLYEVNTNGPTEANELLENNNDYWVWS</sequence>
<dbReference type="Proteomes" id="UP000824106">
    <property type="component" value="Unassembled WGS sequence"/>
</dbReference>
<name>A0A9D2JYI6_9LACT</name>
<feature type="domain" description="Glucose-6-phosphate dehydrogenase C-terminal" evidence="9">
    <location>
        <begin position="190"/>
        <end position="479"/>
    </location>
</feature>
<comment type="pathway">
    <text evidence="1 7">Carbohydrate degradation; pentose phosphate pathway; D-ribulose 5-phosphate from D-glucose 6-phosphate (oxidative stage): step 1/3.</text>
</comment>
<evidence type="ECO:0000256" key="4">
    <source>
        <dbReference type="ARBA" id="ARBA00022857"/>
    </source>
</evidence>
<dbReference type="Pfam" id="PF02781">
    <property type="entry name" value="G6PD_C"/>
    <property type="match status" value="1"/>
</dbReference>
<comment type="similarity">
    <text evidence="2 7">Belongs to the glucose-6-phosphate dehydrogenase family.</text>
</comment>
<dbReference type="InterPro" id="IPR022674">
    <property type="entry name" value="G6P_DH_NAD-bd"/>
</dbReference>
<dbReference type="InterPro" id="IPR001282">
    <property type="entry name" value="G6P_DH"/>
</dbReference>
<dbReference type="GO" id="GO:0005829">
    <property type="term" value="C:cytosol"/>
    <property type="evidence" value="ECO:0007669"/>
    <property type="project" value="TreeGrafter"/>
</dbReference>
<dbReference type="EC" id="1.1.1.49" evidence="7"/>
<comment type="caution">
    <text evidence="7">Lacks conserved residue(s) required for the propagation of feature annotation.</text>
</comment>
<evidence type="ECO:0000256" key="5">
    <source>
        <dbReference type="ARBA" id="ARBA00023002"/>
    </source>
</evidence>
<dbReference type="Pfam" id="PF00479">
    <property type="entry name" value="G6PD_N"/>
    <property type="match status" value="1"/>
</dbReference>
<dbReference type="HAMAP" id="MF_00966">
    <property type="entry name" value="G6PD"/>
    <property type="match status" value="1"/>
</dbReference>
<reference evidence="10" key="2">
    <citation type="submission" date="2021-04" db="EMBL/GenBank/DDBJ databases">
        <authorList>
            <person name="Gilroy R."/>
        </authorList>
    </citation>
    <scope>NUCLEOTIDE SEQUENCE</scope>
    <source>
        <strain evidence="10">CHK169-4300</strain>
    </source>
</reference>
<organism evidence="10 11">
    <name type="scientific">Candidatus Atopostipes pullistercoris</name>
    <dbReference type="NCBI Taxonomy" id="2838467"/>
    <lineage>
        <taxon>Bacteria</taxon>
        <taxon>Bacillati</taxon>
        <taxon>Bacillota</taxon>
        <taxon>Bacilli</taxon>
        <taxon>Lactobacillales</taxon>
        <taxon>Carnobacteriaceae</taxon>
        <taxon>Atopostipes</taxon>
    </lineage>
</organism>
<comment type="function">
    <text evidence="7">Catalyzes the oxidation of glucose 6-phosphate to 6-phosphogluconolactone.</text>
</comment>